<evidence type="ECO:0000256" key="2">
    <source>
        <dbReference type="SAM" id="MobiDB-lite"/>
    </source>
</evidence>
<feature type="compositionally biased region" description="Acidic residues" evidence="2">
    <location>
        <begin position="172"/>
        <end position="200"/>
    </location>
</feature>
<reference evidence="4" key="1">
    <citation type="journal article" date="2018" name="Nat. Genet.">
        <title>Extensive intraspecific gene order and gene structural variations between Mo17 and other maize genomes.</title>
        <authorList>
            <person name="Sun S."/>
            <person name="Zhou Y."/>
            <person name="Chen J."/>
            <person name="Shi J."/>
            <person name="Zhao H."/>
            <person name="Zhao H."/>
            <person name="Song W."/>
            <person name="Zhang M."/>
            <person name="Cui Y."/>
            <person name="Dong X."/>
            <person name="Liu H."/>
            <person name="Ma X."/>
            <person name="Jiao Y."/>
            <person name="Wang B."/>
            <person name="Wei X."/>
            <person name="Stein J.C."/>
            <person name="Glaubitz J.C."/>
            <person name="Lu F."/>
            <person name="Yu G."/>
            <person name="Liang C."/>
            <person name="Fengler K."/>
            <person name="Li B."/>
            <person name="Rafalski A."/>
            <person name="Schnable P.S."/>
            <person name="Ware D.H."/>
            <person name="Buckler E.S."/>
            <person name="Lai J."/>
        </authorList>
    </citation>
    <scope>NUCLEOTIDE SEQUENCE [LARGE SCALE GENOMIC DNA]</scope>
    <source>
        <tissue evidence="4">Seedling</tissue>
    </source>
</reference>
<dbReference type="EMBL" id="NCVQ01000004">
    <property type="protein sequence ID" value="PWZ33373.1"/>
    <property type="molecule type" value="Genomic_DNA"/>
</dbReference>
<proteinExistence type="predicted"/>
<feature type="compositionally biased region" description="Polar residues" evidence="2">
    <location>
        <begin position="12"/>
        <end position="22"/>
    </location>
</feature>
<comment type="caution">
    <text evidence="4">The sequence shown here is derived from an EMBL/GenBank/DDBJ whole genome shotgun (WGS) entry which is preliminary data.</text>
</comment>
<dbReference type="GO" id="GO:0008270">
    <property type="term" value="F:zinc ion binding"/>
    <property type="evidence" value="ECO:0007669"/>
    <property type="project" value="UniProtKB-KW"/>
</dbReference>
<feature type="compositionally biased region" description="Acidic residues" evidence="2">
    <location>
        <begin position="241"/>
        <end position="250"/>
    </location>
</feature>
<feature type="compositionally biased region" description="Acidic residues" evidence="2">
    <location>
        <begin position="219"/>
        <end position="229"/>
    </location>
</feature>
<feature type="region of interest" description="Disordered" evidence="2">
    <location>
        <begin position="79"/>
        <end position="104"/>
    </location>
</feature>
<dbReference type="PROSITE" id="PS50089">
    <property type="entry name" value="ZF_RING_2"/>
    <property type="match status" value="1"/>
</dbReference>
<evidence type="ECO:0000313" key="4">
    <source>
        <dbReference type="EMBL" id="PWZ33373.1"/>
    </source>
</evidence>
<evidence type="ECO:0000256" key="1">
    <source>
        <dbReference type="PROSITE-ProRule" id="PRU00175"/>
    </source>
</evidence>
<feature type="region of interest" description="Disordered" evidence="2">
    <location>
        <begin position="39"/>
        <end position="64"/>
    </location>
</feature>
<feature type="compositionally biased region" description="Basic and acidic residues" evidence="2">
    <location>
        <begin position="160"/>
        <end position="171"/>
    </location>
</feature>
<feature type="region of interest" description="Disordered" evidence="2">
    <location>
        <begin position="217"/>
        <end position="250"/>
    </location>
</feature>
<feature type="compositionally biased region" description="Polar residues" evidence="2">
    <location>
        <begin position="95"/>
        <end position="104"/>
    </location>
</feature>
<dbReference type="Gene3D" id="3.30.40.10">
    <property type="entry name" value="Zinc/RING finger domain, C3HC4 (zinc finger)"/>
    <property type="match status" value="1"/>
</dbReference>
<organism evidence="4">
    <name type="scientific">Zea mays</name>
    <name type="common">Maize</name>
    <dbReference type="NCBI Taxonomy" id="4577"/>
    <lineage>
        <taxon>Eukaryota</taxon>
        <taxon>Viridiplantae</taxon>
        <taxon>Streptophyta</taxon>
        <taxon>Embryophyta</taxon>
        <taxon>Tracheophyta</taxon>
        <taxon>Spermatophyta</taxon>
        <taxon>Magnoliopsida</taxon>
        <taxon>Liliopsida</taxon>
        <taxon>Poales</taxon>
        <taxon>Poaceae</taxon>
        <taxon>PACMAD clade</taxon>
        <taxon>Panicoideae</taxon>
        <taxon>Andropogonodae</taxon>
        <taxon>Andropogoneae</taxon>
        <taxon>Tripsacinae</taxon>
        <taxon>Zea</taxon>
    </lineage>
</organism>
<feature type="region of interest" description="Disordered" evidence="2">
    <location>
        <begin position="136"/>
        <end position="204"/>
    </location>
</feature>
<accession>A0A3L6FKA4</accession>
<feature type="domain" description="RING-type" evidence="3">
    <location>
        <begin position="259"/>
        <end position="297"/>
    </location>
</feature>
<keyword evidence="1" id="KW-0862">Zinc</keyword>
<dbReference type="CDD" id="cd16449">
    <property type="entry name" value="RING-HC"/>
    <property type="match status" value="1"/>
</dbReference>
<dbReference type="AlphaFoldDB" id="A0A3L6FKA4"/>
<dbReference type="SMART" id="SM00184">
    <property type="entry name" value="RING"/>
    <property type="match status" value="1"/>
</dbReference>
<keyword evidence="1" id="KW-0479">Metal-binding</keyword>
<evidence type="ECO:0000259" key="3">
    <source>
        <dbReference type="PROSITE" id="PS50089"/>
    </source>
</evidence>
<feature type="region of interest" description="Disordered" evidence="2">
    <location>
        <begin position="1"/>
        <end position="26"/>
    </location>
</feature>
<dbReference type="InterPro" id="IPR013083">
    <property type="entry name" value="Znf_RING/FYVE/PHD"/>
</dbReference>
<dbReference type="PANTHER" id="PTHR46629">
    <property type="entry name" value="OS01G0917900 PROTEIN"/>
    <property type="match status" value="1"/>
</dbReference>
<dbReference type="ExpressionAtlas" id="A0A3L6FKA4">
    <property type="expression patterns" value="baseline and differential"/>
</dbReference>
<keyword evidence="1" id="KW-0863">Zinc-finger</keyword>
<feature type="compositionally biased region" description="Basic and acidic residues" evidence="2">
    <location>
        <begin position="1"/>
        <end position="10"/>
    </location>
</feature>
<dbReference type="Proteomes" id="UP000251960">
    <property type="component" value="Chromosome 3"/>
</dbReference>
<gene>
    <name evidence="4" type="ORF">Zm00014a_025227</name>
</gene>
<dbReference type="Pfam" id="PF13920">
    <property type="entry name" value="zf-C3HC4_3"/>
    <property type="match status" value="1"/>
</dbReference>
<name>A0A3L6FKA4_MAIZE</name>
<dbReference type="InterPro" id="IPR001841">
    <property type="entry name" value="Znf_RING"/>
</dbReference>
<sequence length="307" mass="33542">MDGGRPEMRRTMTLSEQLSSTPDPAIRDFLKIPHDADVGGILHDGDSPSAVDAQGPRAGRTSGWKPLRDRLRLRRAAGAWQTPPKPGAAAAHAPTNSGNLSNRYNYNPGEAAAAFSRTFSRAPSLRAPSLRATPTFSRVASTRLGPASSRSSSRRPATYDFRDLDERRHDADADDGGEEEEEDEEGEDDDDEGDEEDEKEEAPAAQMSLMALLEQTDSQWDDDEDEEESGGGGGARKKGEGDDDEDDGEGREEEMVHVCCVCMVRHKGAAFIPCGHTFCRLCSRELWVSRGNCPLCNGFIQEILDIF</sequence>
<dbReference type="SUPFAM" id="SSF57850">
    <property type="entry name" value="RING/U-box"/>
    <property type="match status" value="1"/>
</dbReference>
<protein>
    <recommendedName>
        <fullName evidence="3">RING-type domain-containing protein</fullName>
    </recommendedName>
</protein>